<dbReference type="AlphaFoldDB" id="A0A5E7DT67"/>
<protein>
    <submittedName>
        <fullName evidence="2">Uncharacterized protein</fullName>
    </submittedName>
</protein>
<accession>A0A5E7DT67</accession>
<proteinExistence type="predicted"/>
<dbReference type="Proteomes" id="UP000381093">
    <property type="component" value="Unassembled WGS sequence"/>
</dbReference>
<reference evidence="2 3" key="1">
    <citation type="submission" date="2019-09" db="EMBL/GenBank/DDBJ databases">
        <authorList>
            <person name="Chandra G."/>
            <person name="Truman W A."/>
        </authorList>
    </citation>
    <scope>NUCLEOTIDE SEQUENCE [LARGE SCALE GENOMIC DNA]</scope>
    <source>
        <strain evidence="2">PS710</strain>
    </source>
</reference>
<feature type="region of interest" description="Disordered" evidence="1">
    <location>
        <begin position="1"/>
        <end position="21"/>
    </location>
</feature>
<organism evidence="2 3">
    <name type="scientific">Pseudomonas fluorescens</name>
    <dbReference type="NCBI Taxonomy" id="294"/>
    <lineage>
        <taxon>Bacteria</taxon>
        <taxon>Pseudomonadati</taxon>
        <taxon>Pseudomonadota</taxon>
        <taxon>Gammaproteobacteria</taxon>
        <taxon>Pseudomonadales</taxon>
        <taxon>Pseudomonadaceae</taxon>
        <taxon>Pseudomonas</taxon>
    </lineage>
</organism>
<sequence>MRRMFGSPDTPHFIQCEPAFDEPTNSLSTREIDRLMAIIGRLRPGIKSRSVCSG</sequence>
<evidence type="ECO:0000256" key="1">
    <source>
        <dbReference type="SAM" id="MobiDB-lite"/>
    </source>
</evidence>
<name>A0A5E7DT67_PSEFL</name>
<gene>
    <name evidence="2" type="ORF">PS710_03775</name>
</gene>
<evidence type="ECO:0000313" key="2">
    <source>
        <dbReference type="EMBL" id="VVO15065.1"/>
    </source>
</evidence>
<evidence type="ECO:0000313" key="3">
    <source>
        <dbReference type="Proteomes" id="UP000381093"/>
    </source>
</evidence>
<dbReference type="EMBL" id="CABVHW010000013">
    <property type="protein sequence ID" value="VVO15065.1"/>
    <property type="molecule type" value="Genomic_DNA"/>
</dbReference>